<evidence type="ECO:0000256" key="1">
    <source>
        <dbReference type="SAM" id="MobiDB-lite"/>
    </source>
</evidence>
<gene>
    <name evidence="2" type="ORF">LCGC14_0929630</name>
</gene>
<feature type="region of interest" description="Disordered" evidence="1">
    <location>
        <begin position="536"/>
        <end position="599"/>
    </location>
</feature>
<organism evidence="2">
    <name type="scientific">marine sediment metagenome</name>
    <dbReference type="NCBI Taxonomy" id="412755"/>
    <lineage>
        <taxon>unclassified sequences</taxon>
        <taxon>metagenomes</taxon>
        <taxon>ecological metagenomes</taxon>
    </lineage>
</organism>
<dbReference type="AlphaFoldDB" id="A0A0F9P9A9"/>
<reference evidence="2" key="1">
    <citation type="journal article" date="2015" name="Nature">
        <title>Complex archaea that bridge the gap between prokaryotes and eukaryotes.</title>
        <authorList>
            <person name="Spang A."/>
            <person name="Saw J.H."/>
            <person name="Jorgensen S.L."/>
            <person name="Zaremba-Niedzwiedzka K."/>
            <person name="Martijn J."/>
            <person name="Lind A.E."/>
            <person name="van Eijk R."/>
            <person name="Schleper C."/>
            <person name="Guy L."/>
            <person name="Ettema T.J."/>
        </authorList>
    </citation>
    <scope>NUCLEOTIDE SEQUENCE</scope>
</reference>
<accession>A0A0F9P9A9</accession>
<name>A0A0F9P9A9_9ZZZZ</name>
<evidence type="ECO:0008006" key="3">
    <source>
        <dbReference type="Google" id="ProtNLM"/>
    </source>
</evidence>
<feature type="compositionally biased region" description="Polar residues" evidence="1">
    <location>
        <begin position="576"/>
        <end position="585"/>
    </location>
</feature>
<feature type="compositionally biased region" description="Basic and acidic residues" evidence="1">
    <location>
        <begin position="1"/>
        <end position="10"/>
    </location>
</feature>
<feature type="compositionally biased region" description="Basic and acidic residues" evidence="1">
    <location>
        <begin position="551"/>
        <end position="561"/>
    </location>
</feature>
<dbReference type="EMBL" id="LAZR01003186">
    <property type="protein sequence ID" value="KKN21027.1"/>
    <property type="molecule type" value="Genomic_DNA"/>
</dbReference>
<feature type="region of interest" description="Disordered" evidence="1">
    <location>
        <begin position="1"/>
        <end position="21"/>
    </location>
</feature>
<comment type="caution">
    <text evidence="2">The sequence shown here is derived from an EMBL/GenBank/DDBJ whole genome shotgun (WGS) entry which is preliminary data.</text>
</comment>
<evidence type="ECO:0000313" key="2">
    <source>
        <dbReference type="EMBL" id="KKN21027.1"/>
    </source>
</evidence>
<sequence>MAKQRQKPESGSEGYPEYEDKSFQQMKDLAIELRSDYRERNTVLDELEQYYTMMWKNPIPKDSNQTAVTYDTDMTNRFMGAWRLLTATEPEFSVPTDQNSPDTLAVSSPMEKAAKIMWAASGKQGGMPLEKEAVHSALSAGQVDILLSNLIEEDQPDEPAPDEDDVSYWRRKNAEAKTPIYFEVSPVRNGYALRAKYGLQAYARIYETTVAKFREEWADVDTLPFLVGKKALEPIRVIDSINEQFRYAWLDGDERPFYAYENKSGIVPVISQVTEGSLLLNNPSLQARPFLYTAHKSGLPQQKSMALTAIYTIIKSVAMSATWKHKRSAKDPHDLRVRQLGPLSVYELEQDEDIQAMLSKGAIDPAILTALEIANQQIAESTIYSQALGEPLGANAPFSMVALLHQAGRLPLTAPKVLTGWAIASAMELAFLWLKATGKDLHLSSMGQQVTVKAAEIPIDVQFEAKLEIDLPQDIREVAGVVGAFEGKVSQRWIRENLMKGVGQSEAMQEEVWSEQAGQFFFERMLMMFDQMQQQASQGAAGGEGETDVAADQRARLDTTRQRPSGKGPRVDDATSRNQQPTPREQSFEPYAGGKTQAK</sequence>
<protein>
    <recommendedName>
        <fullName evidence="3">Portal protein</fullName>
    </recommendedName>
</protein>
<proteinExistence type="predicted"/>